<dbReference type="Proteomes" id="UP000314982">
    <property type="component" value="Unassembled WGS sequence"/>
</dbReference>
<evidence type="ECO:0000259" key="1">
    <source>
        <dbReference type="Pfam" id="PF12371"/>
    </source>
</evidence>
<dbReference type="Pfam" id="PF12371">
    <property type="entry name" value="TMEM131_like_N"/>
    <property type="match status" value="1"/>
</dbReference>
<sequence>MAGLRDFQQGSRCHRKTWIHIILGIVPLLLPCVQHGRAQLQALSQMSSVVEVWQAEDTDPLVPTQVEERSKDCLPLQESSSFYVPENERPLRFQPPSLEFGTQPLGLPRAETIYIHNPSQELPVTLLSMFTSSRHFHMPSFHRRVIPPRGKASFKLVFLPTEEGNVENSLFINTSAHGVLSYQVFGLGVHRGSLKGVHRKDSVLIFPNIQSIKLSQTQEDSSNITILGLLLECSLPKSMYSQPQGSCFQSVEDHTAGVEQRLNLQIRLSERTERPADLDKLKPYVIEHILVLLVAPATDRGSANGSLPGQGRRCSSQISLQVLGNHTVNTFPGFHSTHRGLELSSLFQVRQRQRGADHVDLWLTNTLHFPLAVQDATLSPESQGLLKVGGGLLL</sequence>
<dbReference type="InterPro" id="IPR013783">
    <property type="entry name" value="Ig-like_fold"/>
</dbReference>
<accession>A0A4W5PYQ7</accession>
<feature type="domain" description="Transmembrane protein 131-like second Ig-like" evidence="2">
    <location>
        <begin position="200"/>
        <end position="300"/>
    </location>
</feature>
<evidence type="ECO:0000313" key="4">
    <source>
        <dbReference type="Proteomes" id="UP000314982"/>
    </source>
</evidence>
<dbReference type="InterPro" id="IPR045695">
    <property type="entry name" value="TMEM131-like_Ig_dom2"/>
</dbReference>
<evidence type="ECO:0000313" key="3">
    <source>
        <dbReference type="Ensembl" id="ENSHHUP00000065389.1"/>
    </source>
</evidence>
<dbReference type="InterPro" id="IPR039877">
    <property type="entry name" value="TMEM131-like"/>
</dbReference>
<reference evidence="4" key="1">
    <citation type="submission" date="2018-06" db="EMBL/GenBank/DDBJ databases">
        <title>Genome assembly of Danube salmon.</title>
        <authorList>
            <person name="Macqueen D.J."/>
            <person name="Gundappa M.K."/>
        </authorList>
    </citation>
    <scope>NUCLEOTIDE SEQUENCE [LARGE SCALE GENOMIC DNA]</scope>
</reference>
<keyword evidence="4" id="KW-1185">Reference proteome</keyword>
<dbReference type="Ensembl" id="ENSHHUT00000067604.1">
    <property type="protein sequence ID" value="ENSHHUP00000065389.1"/>
    <property type="gene ID" value="ENSHHUG00000038584.1"/>
</dbReference>
<feature type="domain" description="Transmembrane protein 131-like N-terminal" evidence="1">
    <location>
        <begin position="91"/>
        <end position="174"/>
    </location>
</feature>
<reference evidence="3" key="2">
    <citation type="submission" date="2025-08" db="UniProtKB">
        <authorList>
            <consortium name="Ensembl"/>
        </authorList>
    </citation>
    <scope>IDENTIFICATION</scope>
</reference>
<reference evidence="3" key="3">
    <citation type="submission" date="2025-09" db="UniProtKB">
        <authorList>
            <consortium name="Ensembl"/>
        </authorList>
    </citation>
    <scope>IDENTIFICATION</scope>
</reference>
<dbReference type="Gene3D" id="2.60.40.10">
    <property type="entry name" value="Immunoglobulins"/>
    <property type="match status" value="1"/>
</dbReference>
<dbReference type="GO" id="GO:0016020">
    <property type="term" value="C:membrane"/>
    <property type="evidence" value="ECO:0007669"/>
    <property type="project" value="TreeGrafter"/>
</dbReference>
<dbReference type="AlphaFoldDB" id="A0A4W5PYQ7"/>
<name>A0A4W5PYQ7_9TELE</name>
<dbReference type="PANTHER" id="PTHR22050">
    <property type="entry name" value="RW1 PROTEIN HOMOLOG"/>
    <property type="match status" value="1"/>
</dbReference>
<dbReference type="PANTHER" id="PTHR22050:SF2">
    <property type="entry name" value="TRANSMEMBRANE PROTEIN 131-LIKE"/>
    <property type="match status" value="1"/>
</dbReference>
<dbReference type="InterPro" id="IPR022113">
    <property type="entry name" value="TMEM131L_N"/>
</dbReference>
<organism evidence="3 4">
    <name type="scientific">Hucho hucho</name>
    <name type="common">huchen</name>
    <dbReference type="NCBI Taxonomy" id="62062"/>
    <lineage>
        <taxon>Eukaryota</taxon>
        <taxon>Metazoa</taxon>
        <taxon>Chordata</taxon>
        <taxon>Craniata</taxon>
        <taxon>Vertebrata</taxon>
        <taxon>Euteleostomi</taxon>
        <taxon>Actinopterygii</taxon>
        <taxon>Neopterygii</taxon>
        <taxon>Teleostei</taxon>
        <taxon>Protacanthopterygii</taxon>
        <taxon>Salmoniformes</taxon>
        <taxon>Salmonidae</taxon>
        <taxon>Salmoninae</taxon>
        <taxon>Hucho</taxon>
    </lineage>
</organism>
<dbReference type="GeneTree" id="ENSGT00530000063614"/>
<proteinExistence type="predicted"/>
<protein>
    <submittedName>
        <fullName evidence="3">Uncharacterized protein</fullName>
    </submittedName>
</protein>
<evidence type="ECO:0000259" key="2">
    <source>
        <dbReference type="Pfam" id="PF19532"/>
    </source>
</evidence>
<dbReference type="Pfam" id="PF19532">
    <property type="entry name" value="Ig_TMEM131L_2nd"/>
    <property type="match status" value="1"/>
</dbReference>